<comment type="caution">
    <text evidence="2">The sequence shown here is derived from an EMBL/GenBank/DDBJ whole genome shotgun (WGS) entry which is preliminary data.</text>
</comment>
<organism evidence="2 3">
    <name type="scientific">Haloferula sargassicola</name>
    <dbReference type="NCBI Taxonomy" id="490096"/>
    <lineage>
        <taxon>Bacteria</taxon>
        <taxon>Pseudomonadati</taxon>
        <taxon>Verrucomicrobiota</taxon>
        <taxon>Verrucomicrobiia</taxon>
        <taxon>Verrucomicrobiales</taxon>
        <taxon>Verrucomicrobiaceae</taxon>
        <taxon>Haloferula</taxon>
    </lineage>
</organism>
<proteinExistence type="predicted"/>
<dbReference type="EMBL" id="BAABRI010000016">
    <property type="protein sequence ID" value="GAA5483678.1"/>
    <property type="molecule type" value="Genomic_DNA"/>
</dbReference>
<dbReference type="Proteomes" id="UP001476282">
    <property type="component" value="Unassembled WGS sequence"/>
</dbReference>
<name>A0ABP9UV03_9BACT</name>
<accession>A0ABP9UV03</accession>
<reference evidence="2 3" key="1">
    <citation type="submission" date="2024-02" db="EMBL/GenBank/DDBJ databases">
        <title>Haloferula sargassicola NBRC 104335.</title>
        <authorList>
            <person name="Ichikawa N."/>
            <person name="Katano-Makiyama Y."/>
            <person name="Hidaka K."/>
        </authorList>
    </citation>
    <scope>NUCLEOTIDE SEQUENCE [LARGE SCALE GENOMIC DNA]</scope>
    <source>
        <strain evidence="2 3">NBRC 104335</strain>
    </source>
</reference>
<evidence type="ECO:0000256" key="1">
    <source>
        <dbReference type="SAM" id="MobiDB-lite"/>
    </source>
</evidence>
<feature type="region of interest" description="Disordered" evidence="1">
    <location>
        <begin position="104"/>
        <end position="142"/>
    </location>
</feature>
<evidence type="ECO:0000313" key="3">
    <source>
        <dbReference type="Proteomes" id="UP001476282"/>
    </source>
</evidence>
<keyword evidence="3" id="KW-1185">Reference proteome</keyword>
<evidence type="ECO:0000313" key="2">
    <source>
        <dbReference type="EMBL" id="GAA5483678.1"/>
    </source>
</evidence>
<gene>
    <name evidence="2" type="ORF">Hsar01_02912</name>
</gene>
<protein>
    <submittedName>
        <fullName evidence="2">Uncharacterized protein</fullName>
    </submittedName>
</protein>
<dbReference type="RefSeq" id="WP_353567784.1">
    <property type="nucleotide sequence ID" value="NZ_BAABRI010000016.1"/>
</dbReference>
<sequence length="142" mass="15544">MKRYTVNTAIQARDEFIRAWKQHAPEVSFGDMTVDQFAESTSAMLDVRDRIADARSIVKGLIRERDHVDAEFRKRMQQVVRFIQGADAFGEDSALYRALGYVPKSERSSGLTRPGSAKPDTPAPGETGGNPPAGETGTTDAA</sequence>